<dbReference type="Gramene" id="KCW69426">
    <property type="protein sequence ID" value="KCW69426"/>
    <property type="gene ID" value="EUGRSUZ_F02890"/>
</dbReference>
<accession>A0A059BU43</accession>
<reference evidence="2" key="1">
    <citation type="submission" date="2013-07" db="EMBL/GenBank/DDBJ databases">
        <title>The genome of Eucalyptus grandis.</title>
        <authorList>
            <person name="Schmutz J."/>
            <person name="Hayes R."/>
            <person name="Myburg A."/>
            <person name="Tuskan G."/>
            <person name="Grattapaglia D."/>
            <person name="Rokhsar D.S."/>
        </authorList>
    </citation>
    <scope>NUCLEOTIDE SEQUENCE</scope>
    <source>
        <tissue evidence="2">Leaf extractions</tissue>
    </source>
</reference>
<proteinExistence type="predicted"/>
<evidence type="ECO:0000313" key="2">
    <source>
        <dbReference type="EMBL" id="KCW69426.1"/>
    </source>
</evidence>
<dbReference type="InParanoid" id="A0A059BU43"/>
<dbReference type="EMBL" id="KK198758">
    <property type="protein sequence ID" value="KCW69426.1"/>
    <property type="molecule type" value="Genomic_DNA"/>
</dbReference>
<sequence>MGNTKNPTVKMKEGGGGGRGGGGRELCRRLQPSQSNIAFQNTKTKSKYPTGQHQVNLFICNHKHIKHGKQISWGEIERASERERERESRAESRRFAEISKREKTDVEMVRALWLMTDV</sequence>
<evidence type="ECO:0000256" key="1">
    <source>
        <dbReference type="SAM" id="MobiDB-lite"/>
    </source>
</evidence>
<gene>
    <name evidence="2" type="ORF">EUGRSUZ_F02890</name>
</gene>
<name>A0A059BU43_EUCGR</name>
<organism evidence="2">
    <name type="scientific">Eucalyptus grandis</name>
    <name type="common">Flooded gum</name>
    <dbReference type="NCBI Taxonomy" id="71139"/>
    <lineage>
        <taxon>Eukaryota</taxon>
        <taxon>Viridiplantae</taxon>
        <taxon>Streptophyta</taxon>
        <taxon>Embryophyta</taxon>
        <taxon>Tracheophyta</taxon>
        <taxon>Spermatophyta</taxon>
        <taxon>Magnoliopsida</taxon>
        <taxon>eudicotyledons</taxon>
        <taxon>Gunneridae</taxon>
        <taxon>Pentapetalae</taxon>
        <taxon>rosids</taxon>
        <taxon>malvids</taxon>
        <taxon>Myrtales</taxon>
        <taxon>Myrtaceae</taxon>
        <taxon>Myrtoideae</taxon>
        <taxon>Eucalypteae</taxon>
        <taxon>Eucalyptus</taxon>
    </lineage>
</organism>
<dbReference type="AlphaFoldDB" id="A0A059BU43"/>
<protein>
    <submittedName>
        <fullName evidence="2">Uncharacterized protein</fullName>
    </submittedName>
</protein>
<feature type="region of interest" description="Disordered" evidence="1">
    <location>
        <begin position="1"/>
        <end position="27"/>
    </location>
</feature>
<feature type="compositionally biased region" description="Gly residues" evidence="1">
    <location>
        <begin position="14"/>
        <end position="24"/>
    </location>
</feature>